<keyword evidence="3" id="KW-1185">Reference proteome</keyword>
<proteinExistence type="predicted"/>
<keyword evidence="1" id="KW-1133">Transmembrane helix</keyword>
<feature type="transmembrane region" description="Helical" evidence="1">
    <location>
        <begin position="68"/>
        <end position="87"/>
    </location>
</feature>
<dbReference type="EMBL" id="CP001729">
    <property type="protein sequence ID" value="ACV60118.1"/>
    <property type="molecule type" value="Genomic_DNA"/>
</dbReference>
<sequence>MFRNQFRSYSMEEHPSVQTVRRYASIVRTPWFGVCLGCLGTNGCWLLVFQWDIVSRWLMEHPAELDVGAGICMAGATLGFIVIHQVWKEVFGDHPYRSYQLVWYALVQQMERWNYKRCRRWTAWSAFYLRTRKHVPLRARLALYAYSSWGMEPLLMDGVALARSLGISVEDLVSRMPPEKLKTETSN</sequence>
<keyword evidence="1" id="KW-0472">Membrane</keyword>
<evidence type="ECO:0000313" key="3">
    <source>
        <dbReference type="Proteomes" id="UP000001917"/>
    </source>
</evidence>
<geneLocation type="plasmid" evidence="2 3">
    <name>pAACI02</name>
</geneLocation>
<keyword evidence="1" id="KW-0812">Transmembrane</keyword>
<accession>C8WYM4</accession>
<evidence type="ECO:0000313" key="2">
    <source>
        <dbReference type="EMBL" id="ACV60118.1"/>
    </source>
</evidence>
<dbReference type="KEGG" id="aac:Aaci_3122"/>
<dbReference type="Proteomes" id="UP000001917">
    <property type="component" value="Plasmid pAACI02"/>
</dbReference>
<keyword evidence="2" id="KW-0614">Plasmid</keyword>
<dbReference type="HOGENOM" id="CLU_1444851_0_0_9"/>
<dbReference type="AlphaFoldDB" id="C8WYM4"/>
<reference evidence="3" key="1">
    <citation type="submission" date="2009-09" db="EMBL/GenBank/DDBJ databases">
        <title>The complete plasmid2 of Alicyclobacillus acidocaldarius subsp. acidocaldarius DSM 446.</title>
        <authorList>
            <consortium name="US DOE Joint Genome Institute (JGI-PGF)"/>
            <person name="Lucas S."/>
            <person name="Copeland A."/>
            <person name="Lapidus A."/>
            <person name="Glavina del Rio T."/>
            <person name="Dalin E."/>
            <person name="Tice H."/>
            <person name="Bruce D."/>
            <person name="Goodwin L."/>
            <person name="Pitluck S."/>
            <person name="Kyrpides N."/>
            <person name="Mavromatis K."/>
            <person name="Ivanova N."/>
            <person name="Ovchinnikova G."/>
            <person name="Chertkov O."/>
            <person name="Sims D."/>
            <person name="Brettin T."/>
            <person name="Detter J.C."/>
            <person name="Han C."/>
            <person name="Larimer F."/>
            <person name="Land M."/>
            <person name="Hauser L."/>
            <person name="Markowitz V."/>
            <person name="Cheng J.-F."/>
            <person name="Hugenholtz P."/>
            <person name="Woyke T."/>
            <person name="Wu D."/>
            <person name="Pukall R."/>
            <person name="Klenk H.-P."/>
            <person name="Eisen J.A."/>
        </authorList>
    </citation>
    <scope>NUCLEOTIDE SEQUENCE [LARGE SCALE GENOMIC DNA]</scope>
    <source>
        <strain evidence="3">ATCC 27009 / DSM 446 / BCRC 14685 / JCM 5260 / KCTC 1825 / NBRC 15652 / NCIMB 11725 / NRRL B-14509 / 104-IA</strain>
        <plasmid evidence="3">pAACI02</plasmid>
    </source>
</reference>
<reference evidence="2 3" key="2">
    <citation type="journal article" date="2010" name="Stand. Genomic Sci.">
        <title>Complete genome sequence of Alicyclobacillus acidocaldarius type strain (104-IA).</title>
        <authorList>
            <person name="Mavromatis K."/>
            <person name="Sikorski J."/>
            <person name="Lapidus A."/>
            <person name="Glavina Del Rio T."/>
            <person name="Copeland A."/>
            <person name="Tice H."/>
            <person name="Cheng J.F."/>
            <person name="Lucas S."/>
            <person name="Chen F."/>
            <person name="Nolan M."/>
            <person name="Bruce D."/>
            <person name="Goodwin L."/>
            <person name="Pitluck S."/>
            <person name="Ivanova N."/>
            <person name="Ovchinnikova G."/>
            <person name="Pati A."/>
            <person name="Chen A."/>
            <person name="Palaniappan K."/>
            <person name="Land M."/>
            <person name="Hauser L."/>
            <person name="Chang Y.J."/>
            <person name="Jeffries C.D."/>
            <person name="Chain P."/>
            <person name="Meincke L."/>
            <person name="Sims D."/>
            <person name="Chertkov O."/>
            <person name="Han C."/>
            <person name="Brettin T."/>
            <person name="Detter J.C."/>
            <person name="Wahrenburg C."/>
            <person name="Rohde M."/>
            <person name="Pukall R."/>
            <person name="Goker M."/>
            <person name="Bristow J."/>
            <person name="Eisen J.A."/>
            <person name="Markowitz V."/>
            <person name="Hugenholtz P."/>
            <person name="Klenk H.P."/>
            <person name="Kyrpides N.C."/>
        </authorList>
    </citation>
    <scope>NUCLEOTIDE SEQUENCE [LARGE SCALE GENOMIC DNA]</scope>
    <source>
        <strain evidence="3">ATCC 27009 / DSM 446 / BCRC 14685 / JCM 5260 / KCTC 1825 / NBRC 15652 / NCIMB 11725 / NRRL B-14509 / 104-IA</strain>
        <plasmid evidence="2 3">pAACI02</plasmid>
    </source>
</reference>
<protein>
    <submittedName>
        <fullName evidence="2">Uncharacterized protein</fullName>
    </submittedName>
</protein>
<feature type="transmembrane region" description="Helical" evidence="1">
    <location>
        <begin position="31"/>
        <end position="48"/>
    </location>
</feature>
<gene>
    <name evidence="2" type="ordered locus">Aaci_3122</name>
</gene>
<evidence type="ECO:0000256" key="1">
    <source>
        <dbReference type="SAM" id="Phobius"/>
    </source>
</evidence>
<organism evidence="2 3">
    <name type="scientific">Alicyclobacillus acidocaldarius subsp. acidocaldarius (strain ATCC 27009 / DSM 446 / BCRC 14685 / JCM 5260 / KCTC 1825 / NBRC 15652 / NCIMB 11725 / NRRL B-14509 / 104-IA)</name>
    <name type="common">Bacillus acidocaldarius</name>
    <dbReference type="NCBI Taxonomy" id="521098"/>
    <lineage>
        <taxon>Bacteria</taxon>
        <taxon>Bacillati</taxon>
        <taxon>Bacillota</taxon>
        <taxon>Bacilli</taxon>
        <taxon>Bacillales</taxon>
        <taxon>Alicyclobacillaceae</taxon>
        <taxon>Alicyclobacillus</taxon>
    </lineage>
</organism>
<name>C8WYM4_ALIAD</name>